<dbReference type="RefSeq" id="WP_230438997.1">
    <property type="nucleotide sequence ID" value="NZ_CP087715.1"/>
</dbReference>
<evidence type="ECO:0000259" key="4">
    <source>
        <dbReference type="PROSITE" id="PS51782"/>
    </source>
</evidence>
<dbReference type="PANTHER" id="PTHR33734:SF22">
    <property type="entry name" value="MEMBRANE-BOUND LYTIC MUREIN TRANSGLYCOSYLASE D"/>
    <property type="match status" value="1"/>
</dbReference>
<feature type="domain" description="LysM" evidence="4">
    <location>
        <begin position="410"/>
        <end position="454"/>
    </location>
</feature>
<dbReference type="Pfam" id="PF01476">
    <property type="entry name" value="LysM"/>
    <property type="match status" value="3"/>
</dbReference>
<accession>A0ABW3UAB5</accession>
<dbReference type="PROSITE" id="PS00922">
    <property type="entry name" value="TRANSGLYCOSYLASE"/>
    <property type="match status" value="1"/>
</dbReference>
<feature type="region of interest" description="Disordered" evidence="2">
    <location>
        <begin position="25"/>
        <end position="58"/>
    </location>
</feature>
<feature type="domain" description="LysM" evidence="4">
    <location>
        <begin position="337"/>
        <end position="380"/>
    </location>
</feature>
<feature type="compositionally biased region" description="Polar residues" evidence="2">
    <location>
        <begin position="46"/>
        <end position="55"/>
    </location>
</feature>
<dbReference type="PROSITE" id="PS51782">
    <property type="entry name" value="LYSM"/>
    <property type="match status" value="3"/>
</dbReference>
<dbReference type="InterPro" id="IPR008258">
    <property type="entry name" value="Transglycosylase_SLT_dom_1"/>
</dbReference>
<evidence type="ECO:0000256" key="3">
    <source>
        <dbReference type="SAM" id="SignalP"/>
    </source>
</evidence>
<comment type="similarity">
    <text evidence="1">Belongs to the transglycosylase Slt family.</text>
</comment>
<dbReference type="SMART" id="SM00257">
    <property type="entry name" value="LysM"/>
    <property type="match status" value="3"/>
</dbReference>
<reference evidence="6" key="1">
    <citation type="journal article" date="2019" name="Int. J. Syst. Evol. Microbiol.">
        <title>The Global Catalogue of Microorganisms (GCM) 10K type strain sequencing project: providing services to taxonomists for standard genome sequencing and annotation.</title>
        <authorList>
            <consortium name="The Broad Institute Genomics Platform"/>
            <consortium name="The Broad Institute Genome Sequencing Center for Infectious Disease"/>
            <person name="Wu L."/>
            <person name="Ma J."/>
        </authorList>
    </citation>
    <scope>NUCLEOTIDE SEQUENCE [LARGE SCALE GENOMIC DNA]</scope>
    <source>
        <strain evidence="6">CCUG 54356</strain>
    </source>
</reference>
<dbReference type="SUPFAM" id="SSF53955">
    <property type="entry name" value="Lysozyme-like"/>
    <property type="match status" value="1"/>
</dbReference>
<comment type="caution">
    <text evidence="5">The sequence shown here is derived from an EMBL/GenBank/DDBJ whole genome shotgun (WGS) entry which is preliminary data.</text>
</comment>
<organism evidence="5 6">
    <name type="scientific">Microbulbifer celer</name>
    <dbReference type="NCBI Taxonomy" id="435905"/>
    <lineage>
        <taxon>Bacteria</taxon>
        <taxon>Pseudomonadati</taxon>
        <taxon>Pseudomonadota</taxon>
        <taxon>Gammaproteobacteria</taxon>
        <taxon>Cellvibrionales</taxon>
        <taxon>Microbulbiferaceae</taxon>
        <taxon>Microbulbifer</taxon>
    </lineage>
</organism>
<sequence length="523" mass="59114">MVYKHFAVAVLATAVGACAQLKPAQDTGTISDSTPELDNSPAVGSAAQTSISKTAEPTLPPKDIWQRLRREFRLDRALEQDKVQDYVKYFSTNQGYMSRVTERSRRYIFHVAEQLEQSNVPMEFALLPIVESAYDPFAYSHARASGMWQFIPATGRSFGLHQNWWYDGRRDVLESTRAATEYFNYLSEKFDGDWLLVLAAYNAGEGTVRRAIERNRRQGKGTTFWDLKLPRETRSYVPQLLALAEVVSDPERYRVPLYDVGNKPYYAVVNVGSQIDLAQASKMAGIEPEELSLLNPGFNRWATDPNGKHRLLIPIDRRDRFMAALEELPPEQRVNWQRYQVARGDSLSVIARRYQTTIGAIQQTNKLRGTSIRAGQTLLIPSASGPNSQYAYAIDQRMQRHQASGSGQKTRYTVQPGDTLWDIARSMNVKVRDLASWNSMAPGDTLRPGRKLVAYASNANSSSSSRTTRKLSYRVRSGDSLYRIARKFRIDIGDIVRWNKISKGSYLQPGQRLTLFVDSANNG</sequence>
<dbReference type="InterPro" id="IPR000189">
    <property type="entry name" value="Transglyc_AS"/>
</dbReference>
<dbReference type="CDD" id="cd16894">
    <property type="entry name" value="MltD-like"/>
    <property type="match status" value="1"/>
</dbReference>
<feature type="compositionally biased region" description="Polar residues" evidence="2">
    <location>
        <begin position="26"/>
        <end position="37"/>
    </location>
</feature>
<evidence type="ECO:0000313" key="5">
    <source>
        <dbReference type="EMBL" id="MFD1217883.1"/>
    </source>
</evidence>
<evidence type="ECO:0000313" key="6">
    <source>
        <dbReference type="Proteomes" id="UP001597264"/>
    </source>
</evidence>
<dbReference type="Gene3D" id="3.10.350.10">
    <property type="entry name" value="LysM domain"/>
    <property type="match status" value="3"/>
</dbReference>
<evidence type="ECO:0000256" key="2">
    <source>
        <dbReference type="SAM" id="MobiDB-lite"/>
    </source>
</evidence>
<dbReference type="InterPro" id="IPR036779">
    <property type="entry name" value="LysM_dom_sf"/>
</dbReference>
<feature type="chain" id="PRO_5046754438" evidence="3">
    <location>
        <begin position="20"/>
        <end position="523"/>
    </location>
</feature>
<dbReference type="InterPro" id="IPR018392">
    <property type="entry name" value="LysM"/>
</dbReference>
<feature type="domain" description="LysM" evidence="4">
    <location>
        <begin position="471"/>
        <end position="515"/>
    </location>
</feature>
<dbReference type="EMBL" id="JBHTLR010000019">
    <property type="protein sequence ID" value="MFD1217883.1"/>
    <property type="molecule type" value="Genomic_DNA"/>
</dbReference>
<dbReference type="PROSITE" id="PS51257">
    <property type="entry name" value="PROKAR_LIPOPROTEIN"/>
    <property type="match status" value="1"/>
</dbReference>
<dbReference type="SUPFAM" id="SSF54106">
    <property type="entry name" value="LysM domain"/>
    <property type="match status" value="3"/>
</dbReference>
<dbReference type="CDD" id="cd00118">
    <property type="entry name" value="LysM"/>
    <property type="match status" value="3"/>
</dbReference>
<protein>
    <submittedName>
        <fullName evidence="5">LysM peptidoglycan-binding domain-containing protein</fullName>
    </submittedName>
</protein>
<dbReference type="PANTHER" id="PTHR33734">
    <property type="entry name" value="LYSM DOMAIN-CONTAINING GPI-ANCHORED PROTEIN 2"/>
    <property type="match status" value="1"/>
</dbReference>
<gene>
    <name evidence="5" type="ORF">ACFQ2X_14845</name>
</gene>
<proteinExistence type="inferred from homology"/>
<dbReference type="InterPro" id="IPR023346">
    <property type="entry name" value="Lysozyme-like_dom_sf"/>
</dbReference>
<name>A0ABW3UAB5_9GAMM</name>
<keyword evidence="6" id="KW-1185">Reference proteome</keyword>
<feature type="signal peptide" evidence="3">
    <location>
        <begin position="1"/>
        <end position="19"/>
    </location>
</feature>
<keyword evidence="3" id="KW-0732">Signal</keyword>
<dbReference type="Pfam" id="PF01464">
    <property type="entry name" value="SLT"/>
    <property type="match status" value="1"/>
</dbReference>
<dbReference type="Gene3D" id="1.10.530.10">
    <property type="match status" value="1"/>
</dbReference>
<dbReference type="Proteomes" id="UP001597264">
    <property type="component" value="Unassembled WGS sequence"/>
</dbReference>
<evidence type="ECO:0000256" key="1">
    <source>
        <dbReference type="ARBA" id="ARBA00007734"/>
    </source>
</evidence>